<organism evidence="1 2">
    <name type="scientific">Bacillus cereus</name>
    <dbReference type="NCBI Taxonomy" id="1396"/>
    <lineage>
        <taxon>Bacteria</taxon>
        <taxon>Bacillati</taxon>
        <taxon>Bacillota</taxon>
        <taxon>Bacilli</taxon>
        <taxon>Bacillales</taxon>
        <taxon>Bacillaceae</taxon>
        <taxon>Bacillus</taxon>
        <taxon>Bacillus cereus group</taxon>
    </lineage>
</organism>
<accession>A0A9X8IU25</accession>
<dbReference type="Proteomes" id="UP000253597">
    <property type="component" value="Unassembled WGS sequence"/>
</dbReference>
<evidence type="ECO:0000313" key="2">
    <source>
        <dbReference type="Proteomes" id="UP000253597"/>
    </source>
</evidence>
<comment type="caution">
    <text evidence="1">The sequence shown here is derived from an EMBL/GenBank/DDBJ whole genome shotgun (WGS) entry which is preliminary data.</text>
</comment>
<evidence type="ECO:0000313" key="1">
    <source>
        <dbReference type="EMBL" id="RWQ69843.1"/>
    </source>
</evidence>
<dbReference type="SUPFAM" id="SSF160713">
    <property type="entry name" value="YqaI-like"/>
    <property type="match status" value="1"/>
</dbReference>
<protein>
    <submittedName>
        <fullName evidence="1">Uncharacterized protein</fullName>
    </submittedName>
</protein>
<dbReference type="EMBL" id="QNGD03000023">
    <property type="protein sequence ID" value="RWQ69843.1"/>
    <property type="molecule type" value="Genomic_DNA"/>
</dbReference>
<proteinExistence type="predicted"/>
<reference evidence="1 2" key="1">
    <citation type="submission" date="2019-01" db="EMBL/GenBank/DDBJ databases">
        <title>Draft genome sequence of heavy metal resistant Bacillus cereus NWUAB01.</title>
        <authorList>
            <person name="Babalola O."/>
            <person name="Aremu B.R."/>
            <person name="Ayangbenro A.S."/>
        </authorList>
    </citation>
    <scope>NUCLEOTIDE SEQUENCE [LARGE SCALE GENOMIC DNA]</scope>
    <source>
        <strain evidence="1 2">NWUAB01</strain>
    </source>
</reference>
<name>A0A9X8IU25_BACCE</name>
<gene>
    <name evidence="1" type="ORF">DR116_0029690</name>
</gene>
<sequence>MIENPMLIGNPHDSTKKDFVEYCTGCGGEIYLGEGYLDCNGDFIHAEADCIRKYVEDHSVKKVAGE</sequence>
<dbReference type="InterPro" id="IPR023118">
    <property type="entry name" value="YqaI_dom_sf"/>
</dbReference>
<dbReference type="RefSeq" id="WP_113303618.1">
    <property type="nucleotide sequence ID" value="NZ_QNGD03000023.1"/>
</dbReference>
<dbReference type="AlphaFoldDB" id="A0A9X8IU25"/>